<dbReference type="Pfam" id="PF13499">
    <property type="entry name" value="EF-hand_7"/>
    <property type="match status" value="2"/>
</dbReference>
<proteinExistence type="predicted"/>
<dbReference type="InterPro" id="IPR002048">
    <property type="entry name" value="EF_hand_dom"/>
</dbReference>
<dbReference type="GO" id="GO:0005509">
    <property type="term" value="F:calcium ion binding"/>
    <property type="evidence" value="ECO:0007669"/>
    <property type="project" value="InterPro"/>
</dbReference>
<keyword evidence="2" id="KW-0677">Repeat</keyword>
<dbReference type="EMBL" id="JAODUP010000550">
    <property type="protein sequence ID" value="KAK2147478.1"/>
    <property type="molecule type" value="Genomic_DNA"/>
</dbReference>
<keyword evidence="1" id="KW-0479">Metal-binding</keyword>
<evidence type="ECO:0000313" key="5">
    <source>
        <dbReference type="EMBL" id="KAK2147478.1"/>
    </source>
</evidence>
<feature type="domain" description="EF-hand" evidence="4">
    <location>
        <begin position="80"/>
        <end position="115"/>
    </location>
</feature>
<gene>
    <name evidence="5" type="ORF">LSH36_550g01005</name>
</gene>
<comment type="caution">
    <text evidence="5">The sequence shown here is derived from an EMBL/GenBank/DDBJ whole genome shotgun (WGS) entry which is preliminary data.</text>
</comment>
<keyword evidence="6" id="KW-1185">Reference proteome</keyword>
<protein>
    <recommendedName>
        <fullName evidence="4">EF-hand domain-containing protein</fullName>
    </recommendedName>
</protein>
<dbReference type="PROSITE" id="PS00018">
    <property type="entry name" value="EF_HAND_1"/>
    <property type="match status" value="4"/>
</dbReference>
<dbReference type="SMART" id="SM00054">
    <property type="entry name" value="EFh"/>
    <property type="match status" value="4"/>
</dbReference>
<accession>A0AAD9J7B9</accession>
<keyword evidence="3" id="KW-0106">Calcium</keyword>
<dbReference type="SUPFAM" id="SSF47473">
    <property type="entry name" value="EF-hand"/>
    <property type="match status" value="1"/>
</dbReference>
<sequence>MEKTKEEFVQFIRHAMMDKNSNEFIEFYQFLINCFIRADSNMDGQVSVDEFDQLIEEAAHLPRKHGFAPKTSDLYPTDEARQEARAKLFREIDSNQDGHITFDEWLEFTFRHVTRKLHLVDKDLLAGDEATKDEFVAFIQKANDRTTPEYRELFHFLLKCFVDADKDHDGAVQPVEFDAMIEMATAAPRRLGLAPNWSSLYETNDDRVEKRKEIFNAMDANGDGNISFDEWLKYVTEHIVGKVGTQ</sequence>
<feature type="domain" description="EF-hand" evidence="4">
    <location>
        <begin position="206"/>
        <end position="241"/>
    </location>
</feature>
<dbReference type="InterPro" id="IPR018247">
    <property type="entry name" value="EF_Hand_1_Ca_BS"/>
</dbReference>
<evidence type="ECO:0000256" key="1">
    <source>
        <dbReference type="ARBA" id="ARBA00022723"/>
    </source>
</evidence>
<evidence type="ECO:0000256" key="2">
    <source>
        <dbReference type="ARBA" id="ARBA00022737"/>
    </source>
</evidence>
<dbReference type="PROSITE" id="PS50222">
    <property type="entry name" value="EF_HAND_2"/>
    <property type="match status" value="3"/>
</dbReference>
<organism evidence="5 6">
    <name type="scientific">Paralvinella palmiformis</name>
    <dbReference type="NCBI Taxonomy" id="53620"/>
    <lineage>
        <taxon>Eukaryota</taxon>
        <taxon>Metazoa</taxon>
        <taxon>Spiralia</taxon>
        <taxon>Lophotrochozoa</taxon>
        <taxon>Annelida</taxon>
        <taxon>Polychaeta</taxon>
        <taxon>Sedentaria</taxon>
        <taxon>Canalipalpata</taxon>
        <taxon>Terebellida</taxon>
        <taxon>Terebelliformia</taxon>
        <taxon>Alvinellidae</taxon>
        <taxon>Paralvinella</taxon>
    </lineage>
</organism>
<name>A0AAD9J7B9_9ANNE</name>
<evidence type="ECO:0000259" key="4">
    <source>
        <dbReference type="PROSITE" id="PS50222"/>
    </source>
</evidence>
<reference evidence="5" key="1">
    <citation type="journal article" date="2023" name="Mol. Biol. Evol.">
        <title>Third-Generation Sequencing Reveals the Adaptive Role of the Epigenome in Three Deep-Sea Polychaetes.</title>
        <authorList>
            <person name="Perez M."/>
            <person name="Aroh O."/>
            <person name="Sun Y."/>
            <person name="Lan Y."/>
            <person name="Juniper S.K."/>
            <person name="Young C.R."/>
            <person name="Angers B."/>
            <person name="Qian P.Y."/>
        </authorList>
    </citation>
    <scope>NUCLEOTIDE SEQUENCE</scope>
    <source>
        <strain evidence="5">P08H-3</strain>
    </source>
</reference>
<dbReference type="InterPro" id="IPR011992">
    <property type="entry name" value="EF-hand-dom_pair"/>
</dbReference>
<dbReference type="PANTHER" id="PTHR10827">
    <property type="entry name" value="RETICULOCALBIN"/>
    <property type="match status" value="1"/>
</dbReference>
<evidence type="ECO:0000313" key="6">
    <source>
        <dbReference type="Proteomes" id="UP001208570"/>
    </source>
</evidence>
<evidence type="ECO:0000256" key="3">
    <source>
        <dbReference type="ARBA" id="ARBA00022837"/>
    </source>
</evidence>
<dbReference type="AlphaFoldDB" id="A0AAD9J7B9"/>
<dbReference type="PANTHER" id="PTHR10827:SF98">
    <property type="entry name" value="45 KDA CALCIUM-BINDING PROTEIN"/>
    <property type="match status" value="1"/>
</dbReference>
<dbReference type="Gene3D" id="1.10.238.10">
    <property type="entry name" value="EF-hand"/>
    <property type="match status" value="2"/>
</dbReference>
<dbReference type="Proteomes" id="UP001208570">
    <property type="component" value="Unassembled WGS sequence"/>
</dbReference>
<feature type="domain" description="EF-hand" evidence="4">
    <location>
        <begin position="26"/>
        <end position="61"/>
    </location>
</feature>